<dbReference type="Proteomes" id="UP000075418">
    <property type="component" value="Unassembled WGS sequence"/>
</dbReference>
<dbReference type="GO" id="GO:0005886">
    <property type="term" value="C:plasma membrane"/>
    <property type="evidence" value="ECO:0007669"/>
    <property type="project" value="UniProtKB-SubCell"/>
</dbReference>
<feature type="transmembrane region" description="Helical" evidence="10">
    <location>
        <begin position="452"/>
        <end position="470"/>
    </location>
</feature>
<dbReference type="GO" id="GO:0042773">
    <property type="term" value="P:ATP synthesis coupled electron transport"/>
    <property type="evidence" value="ECO:0007669"/>
    <property type="project" value="InterPro"/>
</dbReference>
<dbReference type="InterPro" id="IPR003918">
    <property type="entry name" value="NADH_UbQ_OxRdtase"/>
</dbReference>
<comment type="similarity">
    <text evidence="2">Belongs to the CPA3 antiporters (TC 2.A.63) subunit D family.</text>
</comment>
<dbReference type="AlphaFoldDB" id="A0A151A6I1"/>
<dbReference type="PANTHER" id="PTHR42703:SF1">
    <property type="entry name" value="NA(+)_H(+) ANTIPORTER SUBUNIT D1"/>
    <property type="match status" value="1"/>
</dbReference>
<feature type="transmembrane region" description="Helical" evidence="10">
    <location>
        <begin position="330"/>
        <end position="352"/>
    </location>
</feature>
<name>A0A151A6I1_9STAP</name>
<feature type="transmembrane region" description="Helical" evidence="10">
    <location>
        <begin position="304"/>
        <end position="324"/>
    </location>
</feature>
<keyword evidence="7" id="KW-0406">Ion transport</keyword>
<reference evidence="12 13" key="1">
    <citation type="submission" date="2016-02" db="EMBL/GenBank/DDBJ databases">
        <title>Draft genome sequence of hydrocarbon degrading Staphylococcus saprophyticus Strain CNV2, isolated from crude-oil contaminated soil from Noonmati Oil Refinery, Guwahati, Assam, India.</title>
        <authorList>
            <person name="Mukherjee A."/>
            <person name="Chettri B."/>
            <person name="Langpoklakpam J."/>
            <person name="Singh A.K."/>
            <person name="Chattopadhyay D.J."/>
        </authorList>
    </citation>
    <scope>NUCLEOTIDE SEQUENCE [LARGE SCALE GENOMIC DNA]</scope>
    <source>
        <strain evidence="12 13">CNV2</strain>
    </source>
</reference>
<accession>A0A151A6I1</accession>
<sequence length="498" mass="55049">MIASNLLMSALVIPLLTSILLIFLGKRPIIKRYIALGGTLITLCFSLINLYHVYKEGPIKLELGSWKAPYSIVFVLDLFSGLLIVTSLIITALIILYSYKTVGIERERFYYYFAIMFMITGVNGAFMTGDIFNLFVFFEVFLISSYILLVIGGTQIQLSETIKYVLVNVTSSAFFVIAVGMLYSVVGTLNLADISDKLSQLSPKDSNVIIIIFVVFIFVFATKAGVFPMYIWLPGAYYAPPTAIIAFFGALLTKVGVYAIARTISLFFRDTSSLPFYLLLFLAILTIIFGCLGAISYSDIKKIILYNIMIAIGVILVGVAMMNQAGMMGAIYYTLHDMLIKAGLFFLIGVVYKITGSYNLKDFSGLIKHYPILGWTFFIAALSLAGIPPFSGFYGKYYIVEATFQKGFYLSGIVVLLSSLVVLYSVVRIFLKGFFGPSSGYDYNPKLQYRSALTISVVTVVLTIIFGLSADVLQPIIKDAALTFYDPSEYVSNVLGGK</sequence>
<evidence type="ECO:0000313" key="13">
    <source>
        <dbReference type="Proteomes" id="UP000075418"/>
    </source>
</evidence>
<evidence type="ECO:0000256" key="6">
    <source>
        <dbReference type="ARBA" id="ARBA00022989"/>
    </source>
</evidence>
<keyword evidence="4" id="KW-1003">Cell membrane</keyword>
<feature type="transmembrane region" description="Helical" evidence="10">
    <location>
        <begin position="372"/>
        <end position="395"/>
    </location>
</feature>
<keyword evidence="8 10" id="KW-0472">Membrane</keyword>
<dbReference type="PANTHER" id="PTHR42703">
    <property type="entry name" value="NADH DEHYDROGENASE"/>
    <property type="match status" value="1"/>
</dbReference>
<evidence type="ECO:0000256" key="2">
    <source>
        <dbReference type="ARBA" id="ARBA00005346"/>
    </source>
</evidence>
<keyword evidence="3" id="KW-0813">Transport</keyword>
<organism evidence="12 13">
    <name type="scientific">Staphylococcus kloosii</name>
    <dbReference type="NCBI Taxonomy" id="29384"/>
    <lineage>
        <taxon>Bacteria</taxon>
        <taxon>Bacillati</taxon>
        <taxon>Bacillota</taxon>
        <taxon>Bacilli</taxon>
        <taxon>Bacillales</taxon>
        <taxon>Staphylococcaceae</taxon>
        <taxon>Staphylococcus</taxon>
    </lineage>
</organism>
<proteinExistence type="inferred from homology"/>
<feature type="transmembrane region" description="Helical" evidence="10">
    <location>
        <begin position="132"/>
        <end position="152"/>
    </location>
</feature>
<keyword evidence="6 10" id="KW-1133">Transmembrane helix</keyword>
<protein>
    <submittedName>
        <fullName evidence="12">Na+/H+ antiporter subunit D</fullName>
    </submittedName>
</protein>
<keyword evidence="3" id="KW-0050">Antiport</keyword>
<dbReference type="PRINTS" id="PR01437">
    <property type="entry name" value="NUOXDRDTASE4"/>
</dbReference>
<dbReference type="GO" id="GO:0008137">
    <property type="term" value="F:NADH dehydrogenase (ubiquinone) activity"/>
    <property type="evidence" value="ECO:0007669"/>
    <property type="project" value="InterPro"/>
</dbReference>
<evidence type="ECO:0000256" key="3">
    <source>
        <dbReference type="ARBA" id="ARBA00022449"/>
    </source>
</evidence>
<feature type="transmembrane region" description="Helical" evidence="10">
    <location>
        <begin position="164"/>
        <end position="186"/>
    </location>
</feature>
<dbReference type="Pfam" id="PF00361">
    <property type="entry name" value="Proton_antipo_M"/>
    <property type="match status" value="1"/>
</dbReference>
<feature type="transmembrane region" description="Helical" evidence="10">
    <location>
        <begin position="206"/>
        <end position="233"/>
    </location>
</feature>
<feature type="transmembrane region" description="Helical" evidence="10">
    <location>
        <begin position="109"/>
        <end position="126"/>
    </location>
</feature>
<evidence type="ECO:0000256" key="9">
    <source>
        <dbReference type="RuleBase" id="RU000320"/>
    </source>
</evidence>
<gene>
    <name evidence="12" type="ORF">A0131_09415</name>
</gene>
<feature type="domain" description="NADH:quinone oxidoreductase/Mrp antiporter transmembrane" evidence="11">
    <location>
        <begin position="130"/>
        <end position="417"/>
    </location>
</feature>
<dbReference type="GO" id="GO:0015297">
    <property type="term" value="F:antiporter activity"/>
    <property type="evidence" value="ECO:0007669"/>
    <property type="project" value="UniProtKB-KW"/>
</dbReference>
<feature type="transmembrane region" description="Helical" evidence="10">
    <location>
        <begin position="33"/>
        <end position="52"/>
    </location>
</feature>
<feature type="transmembrane region" description="Helical" evidence="10">
    <location>
        <begin position="72"/>
        <end position="97"/>
    </location>
</feature>
<dbReference type="RefSeq" id="WP_061855139.1">
    <property type="nucleotide sequence ID" value="NZ_JADIIP010000001.1"/>
</dbReference>
<feature type="transmembrane region" description="Helical" evidence="10">
    <location>
        <begin position="245"/>
        <end position="268"/>
    </location>
</feature>
<dbReference type="InterPro" id="IPR001750">
    <property type="entry name" value="ND/Mrp_TM"/>
</dbReference>
<dbReference type="NCBIfam" id="NF005818">
    <property type="entry name" value="PRK07691.1"/>
    <property type="match status" value="1"/>
</dbReference>
<dbReference type="InterPro" id="IPR050586">
    <property type="entry name" value="CPA3_Na-H_Antiporter_D"/>
</dbReference>
<evidence type="ECO:0000313" key="12">
    <source>
        <dbReference type="EMBL" id="KYH14988.1"/>
    </source>
</evidence>
<feature type="transmembrane region" description="Helical" evidence="10">
    <location>
        <begin position="6"/>
        <end position="24"/>
    </location>
</feature>
<feature type="transmembrane region" description="Helical" evidence="10">
    <location>
        <begin position="407"/>
        <end position="431"/>
    </location>
</feature>
<comment type="subcellular location">
    <subcellularLocation>
        <location evidence="1">Cell membrane</location>
        <topology evidence="1">Multi-pass membrane protein</topology>
    </subcellularLocation>
    <subcellularLocation>
        <location evidence="9">Membrane</location>
        <topology evidence="9">Multi-pass membrane protein</topology>
    </subcellularLocation>
</comment>
<evidence type="ECO:0000256" key="7">
    <source>
        <dbReference type="ARBA" id="ARBA00023065"/>
    </source>
</evidence>
<evidence type="ECO:0000256" key="1">
    <source>
        <dbReference type="ARBA" id="ARBA00004651"/>
    </source>
</evidence>
<comment type="caution">
    <text evidence="12">The sequence shown here is derived from an EMBL/GenBank/DDBJ whole genome shotgun (WGS) entry which is preliminary data.</text>
</comment>
<evidence type="ECO:0000259" key="11">
    <source>
        <dbReference type="Pfam" id="PF00361"/>
    </source>
</evidence>
<evidence type="ECO:0000256" key="5">
    <source>
        <dbReference type="ARBA" id="ARBA00022692"/>
    </source>
</evidence>
<keyword evidence="5 9" id="KW-0812">Transmembrane</keyword>
<feature type="transmembrane region" description="Helical" evidence="10">
    <location>
        <begin position="274"/>
        <end position="297"/>
    </location>
</feature>
<evidence type="ECO:0000256" key="4">
    <source>
        <dbReference type="ARBA" id="ARBA00022475"/>
    </source>
</evidence>
<evidence type="ECO:0000256" key="10">
    <source>
        <dbReference type="SAM" id="Phobius"/>
    </source>
</evidence>
<evidence type="ECO:0000256" key="8">
    <source>
        <dbReference type="ARBA" id="ARBA00023136"/>
    </source>
</evidence>
<dbReference type="EMBL" id="LUGM01000002">
    <property type="protein sequence ID" value="KYH14988.1"/>
    <property type="molecule type" value="Genomic_DNA"/>
</dbReference>